<dbReference type="RefSeq" id="WP_285973480.1">
    <property type="nucleotide sequence ID" value="NZ_CP127294.1"/>
</dbReference>
<name>A0A9Y2N1F2_9PSEU</name>
<protein>
    <submittedName>
        <fullName evidence="2">Uncharacterized protein</fullName>
    </submittedName>
</protein>
<sequence length="159" mass="17111">MALFASLITIFVSMPPAAFAASPIVGAPSPLVRQGQSSQAVATPDSANGYFYAEADQGYLCSWSGNGADWSYSQNGANCLNNDIWVENNGYFETYDCVEIFWGTSYGGAGAFLGQGIAWDLTTGRYTFDYEGDNPEPGYLESMENNAASHAWTPANQFC</sequence>
<evidence type="ECO:0000313" key="3">
    <source>
        <dbReference type="Proteomes" id="UP001236014"/>
    </source>
</evidence>
<accession>A0A9Y2N1F2</accession>
<feature type="chain" id="PRO_5040768798" evidence="1">
    <location>
        <begin position="21"/>
        <end position="159"/>
    </location>
</feature>
<evidence type="ECO:0000313" key="2">
    <source>
        <dbReference type="EMBL" id="WIX82917.1"/>
    </source>
</evidence>
<gene>
    <name evidence="2" type="ORF">QRX50_20180</name>
</gene>
<dbReference type="EMBL" id="CP127294">
    <property type="protein sequence ID" value="WIX82917.1"/>
    <property type="molecule type" value="Genomic_DNA"/>
</dbReference>
<evidence type="ECO:0000256" key="1">
    <source>
        <dbReference type="SAM" id="SignalP"/>
    </source>
</evidence>
<organism evidence="2 3">
    <name type="scientific">Amycolatopsis carbonis</name>
    <dbReference type="NCBI Taxonomy" id="715471"/>
    <lineage>
        <taxon>Bacteria</taxon>
        <taxon>Bacillati</taxon>
        <taxon>Actinomycetota</taxon>
        <taxon>Actinomycetes</taxon>
        <taxon>Pseudonocardiales</taxon>
        <taxon>Pseudonocardiaceae</taxon>
        <taxon>Amycolatopsis</taxon>
    </lineage>
</organism>
<reference evidence="2 3" key="1">
    <citation type="submission" date="2023-06" db="EMBL/GenBank/DDBJ databases">
        <authorList>
            <person name="Oyuntsetseg B."/>
            <person name="Kim S.B."/>
        </authorList>
    </citation>
    <scope>NUCLEOTIDE SEQUENCE [LARGE SCALE GENOMIC DNA]</scope>
    <source>
        <strain evidence="2 3">2-15</strain>
    </source>
</reference>
<feature type="signal peptide" evidence="1">
    <location>
        <begin position="1"/>
        <end position="20"/>
    </location>
</feature>
<dbReference type="Proteomes" id="UP001236014">
    <property type="component" value="Chromosome"/>
</dbReference>
<dbReference type="AlphaFoldDB" id="A0A9Y2N1F2"/>
<dbReference type="KEGG" id="acab:QRX50_20180"/>
<proteinExistence type="predicted"/>
<keyword evidence="1" id="KW-0732">Signal</keyword>
<keyword evidence="3" id="KW-1185">Reference proteome</keyword>